<proteinExistence type="predicted"/>
<dbReference type="Proteomes" id="UP001597413">
    <property type="component" value="Unassembled WGS sequence"/>
</dbReference>
<accession>A0ABW5A7Z4</accession>
<evidence type="ECO:0000313" key="3">
    <source>
        <dbReference type="Proteomes" id="UP001597413"/>
    </source>
</evidence>
<feature type="transmembrane region" description="Helical" evidence="1">
    <location>
        <begin position="37"/>
        <end position="59"/>
    </location>
</feature>
<keyword evidence="1" id="KW-0812">Transmembrane</keyword>
<dbReference type="RefSeq" id="WP_377388629.1">
    <property type="nucleotide sequence ID" value="NZ_JBHUIX010000005.1"/>
</dbReference>
<keyword evidence="1" id="KW-1133">Transmembrane helix</keyword>
<dbReference type="EMBL" id="JBHUIX010000005">
    <property type="protein sequence ID" value="MFD2173819.1"/>
    <property type="molecule type" value="Genomic_DNA"/>
</dbReference>
<evidence type="ECO:0000313" key="2">
    <source>
        <dbReference type="EMBL" id="MFD2173819.1"/>
    </source>
</evidence>
<name>A0ABW5A7Z4_9RHOB</name>
<gene>
    <name evidence="2" type="ORF">ACFSM0_06940</name>
</gene>
<keyword evidence="3" id="KW-1185">Reference proteome</keyword>
<feature type="transmembrane region" description="Helical" evidence="1">
    <location>
        <begin position="6"/>
        <end position="25"/>
    </location>
</feature>
<keyword evidence="1" id="KW-0472">Membrane</keyword>
<sequence>MVNDFITMIAAGLLAGLMVFVVRHATRKLSGRALPKWLMPAAAGFAMLGVTIWAEYAWFADARARLPEGAVVVQSNADTAVWRPWTYLWPVTTRFVAIDTRAATRPEPDIVAVNLYLVARWQPVQPVSVAYDCAGQRQAILGAGGLAGANWMAAGADDPGRQAACAGG</sequence>
<reference evidence="3" key="1">
    <citation type="journal article" date="2019" name="Int. J. Syst. Evol. Microbiol.">
        <title>The Global Catalogue of Microorganisms (GCM) 10K type strain sequencing project: providing services to taxonomists for standard genome sequencing and annotation.</title>
        <authorList>
            <consortium name="The Broad Institute Genomics Platform"/>
            <consortium name="The Broad Institute Genome Sequencing Center for Infectious Disease"/>
            <person name="Wu L."/>
            <person name="Ma J."/>
        </authorList>
    </citation>
    <scope>NUCLEOTIDE SEQUENCE [LARGE SCALE GENOMIC DNA]</scope>
    <source>
        <strain evidence="3">CCUG 55131</strain>
    </source>
</reference>
<comment type="caution">
    <text evidence="2">The sequence shown here is derived from an EMBL/GenBank/DDBJ whole genome shotgun (WGS) entry which is preliminary data.</text>
</comment>
<evidence type="ECO:0000256" key="1">
    <source>
        <dbReference type="SAM" id="Phobius"/>
    </source>
</evidence>
<protein>
    <submittedName>
        <fullName evidence="2">Uncharacterized protein</fullName>
    </submittedName>
</protein>
<organism evidence="2 3">
    <name type="scientific">Rhodobacter lacus</name>
    <dbReference type="NCBI Taxonomy" id="1641972"/>
    <lineage>
        <taxon>Bacteria</taxon>
        <taxon>Pseudomonadati</taxon>
        <taxon>Pseudomonadota</taxon>
        <taxon>Alphaproteobacteria</taxon>
        <taxon>Rhodobacterales</taxon>
        <taxon>Rhodobacter group</taxon>
        <taxon>Rhodobacter</taxon>
    </lineage>
</organism>